<dbReference type="Gene3D" id="1.10.260.40">
    <property type="entry name" value="lambda repressor-like DNA-binding domains"/>
    <property type="match status" value="1"/>
</dbReference>
<dbReference type="STRING" id="282197.SAMN04488517_10689"/>
<sequence>MPDQTDWFDPDTTTFGDRLTGAREAVGMSVDELAQRLGVKRKTILAWEDDRSEPRANRVSTLAGLTSVSLMWLMTGAGDGPTVARHDYDGDLGAELGRLRRDAAALTDRLARLEARLRAPTANDA</sequence>
<dbReference type="PROSITE" id="PS50943">
    <property type="entry name" value="HTH_CROC1"/>
    <property type="match status" value="1"/>
</dbReference>
<evidence type="ECO:0000313" key="3">
    <source>
        <dbReference type="Proteomes" id="UP000048908"/>
    </source>
</evidence>
<evidence type="ECO:0000313" key="2">
    <source>
        <dbReference type="EMBL" id="CTQ31776.1"/>
    </source>
</evidence>
<dbReference type="Proteomes" id="UP000048908">
    <property type="component" value="Unassembled WGS sequence"/>
</dbReference>
<name>A0A0M6XKV4_9RHOB</name>
<dbReference type="GO" id="GO:0003677">
    <property type="term" value="F:DNA binding"/>
    <property type="evidence" value="ECO:0007669"/>
    <property type="project" value="InterPro"/>
</dbReference>
<evidence type="ECO:0000259" key="1">
    <source>
        <dbReference type="PROSITE" id="PS50943"/>
    </source>
</evidence>
<dbReference type="SMART" id="SM00530">
    <property type="entry name" value="HTH_XRE"/>
    <property type="match status" value="1"/>
</dbReference>
<dbReference type="InterPro" id="IPR010982">
    <property type="entry name" value="Lambda_DNA-bd_dom_sf"/>
</dbReference>
<dbReference type="AlphaFoldDB" id="A0A0M6XKV4"/>
<keyword evidence="3" id="KW-1185">Reference proteome</keyword>
<dbReference type="RefSeq" id="WP_055681254.1">
    <property type="nucleotide sequence ID" value="NZ_CXPG01000011.1"/>
</dbReference>
<gene>
    <name evidence="2" type="ORF">JAN5088_00535</name>
</gene>
<dbReference type="Pfam" id="PF12844">
    <property type="entry name" value="HTH_19"/>
    <property type="match status" value="1"/>
</dbReference>
<protein>
    <submittedName>
        <fullName evidence="2">Helix-turn-helix protein</fullName>
    </submittedName>
</protein>
<dbReference type="CDD" id="cd00093">
    <property type="entry name" value="HTH_XRE"/>
    <property type="match status" value="1"/>
</dbReference>
<organism evidence="2 3">
    <name type="scientific">Jannaschia rubra</name>
    <dbReference type="NCBI Taxonomy" id="282197"/>
    <lineage>
        <taxon>Bacteria</taxon>
        <taxon>Pseudomonadati</taxon>
        <taxon>Pseudomonadota</taxon>
        <taxon>Alphaproteobacteria</taxon>
        <taxon>Rhodobacterales</taxon>
        <taxon>Roseobacteraceae</taxon>
        <taxon>Jannaschia</taxon>
    </lineage>
</organism>
<accession>A0A0M6XKV4</accession>
<dbReference type="OrthoDB" id="5659783at2"/>
<proteinExistence type="predicted"/>
<reference evidence="2 3" key="1">
    <citation type="submission" date="2015-07" db="EMBL/GenBank/DDBJ databases">
        <authorList>
            <person name="Noorani M."/>
        </authorList>
    </citation>
    <scope>NUCLEOTIDE SEQUENCE [LARGE SCALE GENOMIC DNA]</scope>
    <source>
        <strain evidence="2 3">CECT 5088</strain>
    </source>
</reference>
<dbReference type="EMBL" id="CXPG01000011">
    <property type="protein sequence ID" value="CTQ31776.1"/>
    <property type="molecule type" value="Genomic_DNA"/>
</dbReference>
<dbReference type="InterPro" id="IPR001387">
    <property type="entry name" value="Cro/C1-type_HTH"/>
</dbReference>
<dbReference type="SUPFAM" id="SSF47413">
    <property type="entry name" value="lambda repressor-like DNA-binding domains"/>
    <property type="match status" value="1"/>
</dbReference>
<feature type="domain" description="HTH cro/C1-type" evidence="1">
    <location>
        <begin position="22"/>
        <end position="73"/>
    </location>
</feature>